<reference evidence="1" key="2">
    <citation type="journal article" date="2022" name="Microbiol. Resour. Announc.">
        <title>Metagenome Sequencing to Explore Phylogenomics of Terrestrial Cyanobacteria.</title>
        <authorList>
            <person name="Ward R.D."/>
            <person name="Stajich J.E."/>
            <person name="Johansen J.R."/>
            <person name="Huntemann M."/>
            <person name="Clum A."/>
            <person name="Foster B."/>
            <person name="Foster B."/>
            <person name="Roux S."/>
            <person name="Palaniappan K."/>
            <person name="Varghese N."/>
            <person name="Mukherjee S."/>
            <person name="Reddy T.B.K."/>
            <person name="Daum C."/>
            <person name="Copeland A."/>
            <person name="Chen I.A."/>
            <person name="Ivanova N.N."/>
            <person name="Kyrpides N.C."/>
            <person name="Shapiro N."/>
            <person name="Eloe-Fadrosh E.A."/>
            <person name="Pietrasiak N."/>
        </authorList>
    </citation>
    <scope>NUCLEOTIDE SEQUENCE</scope>
    <source>
        <strain evidence="1">CPER-KK1</strain>
    </source>
</reference>
<evidence type="ECO:0000313" key="1">
    <source>
        <dbReference type="EMBL" id="MBW4548797.1"/>
    </source>
</evidence>
<accession>A0A951PRW3</accession>
<organism evidence="1 2">
    <name type="scientific">Symplocastrum torsivum CPER-KK1</name>
    <dbReference type="NCBI Taxonomy" id="450513"/>
    <lineage>
        <taxon>Bacteria</taxon>
        <taxon>Bacillati</taxon>
        <taxon>Cyanobacteriota</taxon>
        <taxon>Cyanophyceae</taxon>
        <taxon>Oscillatoriophycideae</taxon>
        <taxon>Oscillatoriales</taxon>
        <taxon>Microcoleaceae</taxon>
        <taxon>Symplocastrum</taxon>
    </lineage>
</organism>
<gene>
    <name evidence="1" type="ORF">KME25_30985</name>
</gene>
<proteinExistence type="predicted"/>
<evidence type="ECO:0000313" key="2">
    <source>
        <dbReference type="Proteomes" id="UP000753908"/>
    </source>
</evidence>
<dbReference type="EMBL" id="JAHHIF010000071">
    <property type="protein sequence ID" value="MBW4548797.1"/>
    <property type="molecule type" value="Genomic_DNA"/>
</dbReference>
<name>A0A951PRW3_9CYAN</name>
<protein>
    <submittedName>
        <fullName evidence="1">Uncharacterized protein</fullName>
    </submittedName>
</protein>
<reference evidence="1" key="1">
    <citation type="submission" date="2021-05" db="EMBL/GenBank/DDBJ databases">
        <authorList>
            <person name="Pietrasiak N."/>
            <person name="Ward R."/>
            <person name="Stajich J.E."/>
            <person name="Kurbessoian T."/>
        </authorList>
    </citation>
    <scope>NUCLEOTIDE SEQUENCE</scope>
    <source>
        <strain evidence="1">CPER-KK1</strain>
    </source>
</reference>
<sequence>MNLPILSKSGYTFRQMDKKGLLLSYLEIEGLRLKFQGFTASNGYRVNEKIRLKDCGNLCS</sequence>
<dbReference type="Proteomes" id="UP000753908">
    <property type="component" value="Unassembled WGS sequence"/>
</dbReference>
<dbReference type="AlphaFoldDB" id="A0A951PRW3"/>
<comment type="caution">
    <text evidence="1">The sequence shown here is derived from an EMBL/GenBank/DDBJ whole genome shotgun (WGS) entry which is preliminary data.</text>
</comment>